<evidence type="ECO:0000313" key="3">
    <source>
        <dbReference type="Proteomes" id="UP000036947"/>
    </source>
</evidence>
<gene>
    <name evidence="2" type="ORF">TOPH_05461</name>
</gene>
<protein>
    <submittedName>
        <fullName evidence="2">Uncharacterized protein</fullName>
    </submittedName>
</protein>
<feature type="region of interest" description="Disordered" evidence="1">
    <location>
        <begin position="146"/>
        <end position="174"/>
    </location>
</feature>
<dbReference type="EMBL" id="LFRF01000016">
    <property type="protein sequence ID" value="KND89822.1"/>
    <property type="molecule type" value="Genomic_DNA"/>
</dbReference>
<feature type="compositionally biased region" description="Low complexity" evidence="1">
    <location>
        <begin position="147"/>
        <end position="174"/>
    </location>
</feature>
<dbReference type="Proteomes" id="UP000036947">
    <property type="component" value="Unassembled WGS sequence"/>
</dbReference>
<evidence type="ECO:0000313" key="2">
    <source>
        <dbReference type="EMBL" id="KND89822.1"/>
    </source>
</evidence>
<comment type="caution">
    <text evidence="2">The sequence shown here is derived from an EMBL/GenBank/DDBJ whole genome shotgun (WGS) entry which is preliminary data.</text>
</comment>
<organism evidence="2 3">
    <name type="scientific">Tolypocladium ophioglossoides (strain CBS 100239)</name>
    <name type="common">Snaketongue truffleclub</name>
    <name type="synonym">Elaphocordyceps ophioglossoides</name>
    <dbReference type="NCBI Taxonomy" id="1163406"/>
    <lineage>
        <taxon>Eukaryota</taxon>
        <taxon>Fungi</taxon>
        <taxon>Dikarya</taxon>
        <taxon>Ascomycota</taxon>
        <taxon>Pezizomycotina</taxon>
        <taxon>Sordariomycetes</taxon>
        <taxon>Hypocreomycetidae</taxon>
        <taxon>Hypocreales</taxon>
        <taxon>Ophiocordycipitaceae</taxon>
        <taxon>Tolypocladium</taxon>
    </lineage>
</organism>
<reference evidence="2 3" key="1">
    <citation type="journal article" date="2015" name="BMC Genomics">
        <title>The genome of the truffle-parasite Tolypocladium ophioglossoides and the evolution of antifungal peptaibiotics.</title>
        <authorList>
            <person name="Quandt C.A."/>
            <person name="Bushley K.E."/>
            <person name="Spatafora J.W."/>
        </authorList>
    </citation>
    <scope>NUCLEOTIDE SEQUENCE [LARGE SCALE GENOMIC DNA]</scope>
    <source>
        <strain evidence="2 3">CBS 100239</strain>
    </source>
</reference>
<accession>A0A0L0N6W9</accession>
<name>A0A0L0N6W9_TOLOC</name>
<dbReference type="AlphaFoldDB" id="A0A0L0N6W9"/>
<keyword evidence="3" id="KW-1185">Reference proteome</keyword>
<sequence>MSGVYTKMPKSSSSSSVTVYQCSSQERIFQSVSSSVSWRSISLQKLYMVASTHRSSLGSPCMACTMQDHVLACLKMGSPCSSMGRRDLKMPEMPMFLEHGWYARAPWKVRYSRRNMLGMRVCGKSVVLRDEYVQSCLGISLKTPAWSSPGGAKGSGSASRRSRRASSISESMASMSARASSRTCAELDMTAGRSYWRIQTAQWALSKNRTAHSPQKGWGAPSKRNMAWKPRWAGQKYHVRPSWLASSWTTGLPGMPSAAEKQRPRQAMAREGRMDMRCWPGPEHDDGRLRNT</sequence>
<feature type="region of interest" description="Disordered" evidence="1">
    <location>
        <begin position="254"/>
        <end position="292"/>
    </location>
</feature>
<evidence type="ECO:0000256" key="1">
    <source>
        <dbReference type="SAM" id="MobiDB-lite"/>
    </source>
</evidence>
<proteinExistence type="predicted"/>
<feature type="compositionally biased region" description="Basic and acidic residues" evidence="1">
    <location>
        <begin position="260"/>
        <end position="292"/>
    </location>
</feature>